<dbReference type="InterPro" id="IPR037185">
    <property type="entry name" value="EmrE-like"/>
</dbReference>
<evidence type="ECO:0000256" key="6">
    <source>
        <dbReference type="SAM" id="MobiDB-lite"/>
    </source>
</evidence>
<comment type="similarity">
    <text evidence="2">Belongs to the EamA transporter family.</text>
</comment>
<keyword evidence="5 7" id="KW-0472">Membrane</keyword>
<evidence type="ECO:0000313" key="10">
    <source>
        <dbReference type="Proteomes" id="UP000313849"/>
    </source>
</evidence>
<comment type="caution">
    <text evidence="9">The sequence shown here is derived from an EMBL/GenBank/DDBJ whole genome shotgun (WGS) entry which is preliminary data.</text>
</comment>
<dbReference type="GO" id="GO:0016020">
    <property type="term" value="C:membrane"/>
    <property type="evidence" value="ECO:0007669"/>
    <property type="project" value="UniProtKB-SubCell"/>
</dbReference>
<feature type="transmembrane region" description="Helical" evidence="7">
    <location>
        <begin position="166"/>
        <end position="184"/>
    </location>
</feature>
<dbReference type="AlphaFoldDB" id="A0A5C5BFY4"/>
<evidence type="ECO:0000313" key="9">
    <source>
        <dbReference type="EMBL" id="TNU77317.1"/>
    </source>
</evidence>
<comment type="subcellular location">
    <subcellularLocation>
        <location evidence="1">Membrane</location>
        <topology evidence="1">Multi-pass membrane protein</topology>
    </subcellularLocation>
</comment>
<keyword evidence="10" id="KW-1185">Reference proteome</keyword>
<feature type="domain" description="EamA" evidence="8">
    <location>
        <begin position="196"/>
        <end position="336"/>
    </location>
</feature>
<feature type="transmembrane region" description="Helical" evidence="7">
    <location>
        <begin position="320"/>
        <end position="340"/>
    </location>
</feature>
<protein>
    <submittedName>
        <fullName evidence="9">EamA family transporter</fullName>
    </submittedName>
</protein>
<feature type="transmembrane region" description="Helical" evidence="7">
    <location>
        <begin position="48"/>
        <end position="68"/>
    </location>
</feature>
<sequence length="382" mass="38409">MSSALPTPTGPSAGPATGPTGAAAGPATGPVIPGATPSAALHPGRDRAVGLAIGLAAAAAFATSGPFVKPLLQAGWTPGGAIVVRLLIGAALLSVPTALALRGRFASVRANWRWILVFGLTGVAAPSTLYFLAVERLPVAVALLIEYTGPLLLIAWSWLRTRRMPAPGVLVGASLAMLGLVGVLDVTGAVALDPVGLVFAVCSALGNAAYFALSARPLTIPPLAMAGLGMWVGAVAVVLLGLVGLLPVAMVAGDVPMLGGEVPVWVPLLVIGVLPTAVAYGLSVISVRKLGERVASFVALAEVLFAVVLAWLLLREAPTLVQWLGGAAVVAGVALVRRFAEVSPDDLPPAAAHAEPVDEAAGRTPAARVTASADRPSPAPRR</sequence>
<evidence type="ECO:0000256" key="2">
    <source>
        <dbReference type="ARBA" id="ARBA00007362"/>
    </source>
</evidence>
<dbReference type="Proteomes" id="UP000313849">
    <property type="component" value="Unassembled WGS sequence"/>
</dbReference>
<evidence type="ECO:0000256" key="7">
    <source>
        <dbReference type="SAM" id="Phobius"/>
    </source>
</evidence>
<keyword evidence="4 7" id="KW-1133">Transmembrane helix</keyword>
<dbReference type="InterPro" id="IPR050638">
    <property type="entry name" value="AA-Vitamin_Transporters"/>
</dbReference>
<dbReference type="RefSeq" id="WP_139985401.1">
    <property type="nucleotide sequence ID" value="NZ_VENP01000001.1"/>
</dbReference>
<feature type="transmembrane region" description="Helical" evidence="7">
    <location>
        <begin position="113"/>
        <end position="133"/>
    </location>
</feature>
<gene>
    <name evidence="9" type="ORF">FH969_00680</name>
</gene>
<feature type="region of interest" description="Disordered" evidence="6">
    <location>
        <begin position="1"/>
        <end position="29"/>
    </location>
</feature>
<feature type="transmembrane region" description="Helical" evidence="7">
    <location>
        <begin position="294"/>
        <end position="314"/>
    </location>
</feature>
<evidence type="ECO:0000256" key="3">
    <source>
        <dbReference type="ARBA" id="ARBA00022692"/>
    </source>
</evidence>
<evidence type="ECO:0000256" key="4">
    <source>
        <dbReference type="ARBA" id="ARBA00022989"/>
    </source>
</evidence>
<dbReference type="PANTHER" id="PTHR32322:SF2">
    <property type="entry name" value="EAMA DOMAIN-CONTAINING PROTEIN"/>
    <property type="match status" value="1"/>
</dbReference>
<reference evidence="9 10" key="1">
    <citation type="submission" date="2019-06" db="EMBL/GenBank/DDBJ databases">
        <title>Draft genome sequence of Miniimonas arenae KCTC 19750T isolated from sea sand.</title>
        <authorList>
            <person name="Park S.-J."/>
        </authorList>
    </citation>
    <scope>NUCLEOTIDE SEQUENCE [LARGE SCALE GENOMIC DNA]</scope>
    <source>
        <strain evidence="9 10">KCTC 19750</strain>
    </source>
</reference>
<feature type="transmembrane region" description="Helical" evidence="7">
    <location>
        <begin position="264"/>
        <end position="282"/>
    </location>
</feature>
<dbReference type="OrthoDB" id="154915at2"/>
<dbReference type="Gene3D" id="1.10.3730.20">
    <property type="match status" value="1"/>
</dbReference>
<evidence type="ECO:0000256" key="1">
    <source>
        <dbReference type="ARBA" id="ARBA00004141"/>
    </source>
</evidence>
<feature type="domain" description="EamA" evidence="8">
    <location>
        <begin position="50"/>
        <end position="183"/>
    </location>
</feature>
<dbReference type="PANTHER" id="PTHR32322">
    <property type="entry name" value="INNER MEMBRANE TRANSPORTER"/>
    <property type="match status" value="1"/>
</dbReference>
<organism evidence="9 10">
    <name type="scientific">Miniimonas arenae</name>
    <dbReference type="NCBI Taxonomy" id="676201"/>
    <lineage>
        <taxon>Bacteria</taxon>
        <taxon>Bacillati</taxon>
        <taxon>Actinomycetota</taxon>
        <taxon>Actinomycetes</taxon>
        <taxon>Micrococcales</taxon>
        <taxon>Beutenbergiaceae</taxon>
        <taxon>Miniimonas</taxon>
    </lineage>
</organism>
<name>A0A5C5BFY4_9MICO</name>
<feature type="region of interest" description="Disordered" evidence="6">
    <location>
        <begin position="346"/>
        <end position="382"/>
    </location>
</feature>
<feature type="transmembrane region" description="Helical" evidence="7">
    <location>
        <begin position="196"/>
        <end position="213"/>
    </location>
</feature>
<feature type="transmembrane region" description="Helical" evidence="7">
    <location>
        <begin position="225"/>
        <end position="252"/>
    </location>
</feature>
<evidence type="ECO:0000259" key="8">
    <source>
        <dbReference type="Pfam" id="PF00892"/>
    </source>
</evidence>
<keyword evidence="3 7" id="KW-0812">Transmembrane</keyword>
<proteinExistence type="inferred from homology"/>
<evidence type="ECO:0000256" key="5">
    <source>
        <dbReference type="ARBA" id="ARBA00023136"/>
    </source>
</evidence>
<dbReference type="EMBL" id="VENP01000001">
    <property type="protein sequence ID" value="TNU77317.1"/>
    <property type="molecule type" value="Genomic_DNA"/>
</dbReference>
<dbReference type="Pfam" id="PF00892">
    <property type="entry name" value="EamA"/>
    <property type="match status" value="2"/>
</dbReference>
<dbReference type="InterPro" id="IPR000620">
    <property type="entry name" value="EamA_dom"/>
</dbReference>
<dbReference type="SUPFAM" id="SSF103481">
    <property type="entry name" value="Multidrug resistance efflux transporter EmrE"/>
    <property type="match status" value="2"/>
</dbReference>
<feature type="transmembrane region" description="Helical" evidence="7">
    <location>
        <begin position="139"/>
        <end position="159"/>
    </location>
</feature>
<accession>A0A5C5BFY4</accession>
<feature type="transmembrane region" description="Helical" evidence="7">
    <location>
        <begin position="80"/>
        <end position="101"/>
    </location>
</feature>